<dbReference type="Proteomes" id="UP001381693">
    <property type="component" value="Unassembled WGS sequence"/>
</dbReference>
<dbReference type="AlphaFoldDB" id="A0AAN8XRN7"/>
<comment type="caution">
    <text evidence="1">The sequence shown here is derived from an EMBL/GenBank/DDBJ whole genome shotgun (WGS) entry which is preliminary data.</text>
</comment>
<name>A0AAN8XRN7_HALRR</name>
<organism evidence="1 2">
    <name type="scientific">Halocaridina rubra</name>
    <name type="common">Hawaiian red shrimp</name>
    <dbReference type="NCBI Taxonomy" id="373956"/>
    <lineage>
        <taxon>Eukaryota</taxon>
        <taxon>Metazoa</taxon>
        <taxon>Ecdysozoa</taxon>
        <taxon>Arthropoda</taxon>
        <taxon>Crustacea</taxon>
        <taxon>Multicrustacea</taxon>
        <taxon>Malacostraca</taxon>
        <taxon>Eumalacostraca</taxon>
        <taxon>Eucarida</taxon>
        <taxon>Decapoda</taxon>
        <taxon>Pleocyemata</taxon>
        <taxon>Caridea</taxon>
        <taxon>Atyoidea</taxon>
        <taxon>Atyidae</taxon>
        <taxon>Halocaridina</taxon>
    </lineage>
</organism>
<accession>A0AAN8XRN7</accession>
<dbReference type="EMBL" id="JAXCGZ010002067">
    <property type="protein sequence ID" value="KAK7084509.1"/>
    <property type="molecule type" value="Genomic_DNA"/>
</dbReference>
<sequence>MATYVFFVMTGYKFRPATSNPYFRVSEDEEMEEVLTTTGLTEGVTRVNQHGKEQTKETLEVEVYEDDEEMNLLTTQESSHEFD</sequence>
<gene>
    <name evidence="1" type="ORF">SK128_017987</name>
</gene>
<evidence type="ECO:0000313" key="2">
    <source>
        <dbReference type="Proteomes" id="UP001381693"/>
    </source>
</evidence>
<protein>
    <submittedName>
        <fullName evidence="1">Uncharacterized protein</fullName>
    </submittedName>
</protein>
<reference evidence="1 2" key="1">
    <citation type="submission" date="2023-11" db="EMBL/GenBank/DDBJ databases">
        <title>Halocaridina rubra genome assembly.</title>
        <authorList>
            <person name="Smith C."/>
        </authorList>
    </citation>
    <scope>NUCLEOTIDE SEQUENCE [LARGE SCALE GENOMIC DNA]</scope>
    <source>
        <strain evidence="1">EP-1</strain>
        <tissue evidence="1">Whole</tissue>
    </source>
</reference>
<evidence type="ECO:0000313" key="1">
    <source>
        <dbReference type="EMBL" id="KAK7084509.1"/>
    </source>
</evidence>
<keyword evidence="2" id="KW-1185">Reference proteome</keyword>
<proteinExistence type="predicted"/>